<proteinExistence type="predicted"/>
<evidence type="ECO:0000313" key="2">
    <source>
        <dbReference type="EMBL" id="KTR39744.1"/>
    </source>
</evidence>
<comment type="caution">
    <text evidence="2">The sequence shown here is derived from an EMBL/GenBank/DDBJ whole genome shotgun (WGS) entry which is preliminary data.</text>
</comment>
<dbReference type="EMBL" id="LDRB01000043">
    <property type="protein sequence ID" value="KTR39744.1"/>
    <property type="molecule type" value="Genomic_DNA"/>
</dbReference>
<keyword evidence="3" id="KW-1185">Reference proteome</keyword>
<evidence type="ECO:0000256" key="1">
    <source>
        <dbReference type="SAM" id="MobiDB-lite"/>
    </source>
</evidence>
<feature type="region of interest" description="Disordered" evidence="1">
    <location>
        <begin position="1"/>
        <end position="73"/>
    </location>
</feature>
<dbReference type="Proteomes" id="UP000078335">
    <property type="component" value="Unassembled WGS sequence"/>
</dbReference>
<accession>A0ABR5S6U2</accession>
<name>A0ABR5S6U2_9MICO</name>
<sequence>MWTQTNRTAGFWSGTVTPGVGATGGVILPHRGERSAGSADPQQTGGERAGRRTGGPRRAATAPPVRPAAGAGS</sequence>
<reference evidence="2 3" key="1">
    <citation type="journal article" date="2016" name="Front. Microbiol.">
        <title>Genomic Resource of Rice Seed Associated Bacteria.</title>
        <authorList>
            <person name="Midha S."/>
            <person name="Bansal K."/>
            <person name="Sharma S."/>
            <person name="Kumar N."/>
            <person name="Patil P.P."/>
            <person name="Chaudhry V."/>
            <person name="Patil P.B."/>
        </authorList>
    </citation>
    <scope>NUCLEOTIDE SEQUENCE [LARGE SCALE GENOMIC DNA]</scope>
    <source>
        <strain evidence="2 3">NS263</strain>
    </source>
</reference>
<protein>
    <submittedName>
        <fullName evidence="2">Uncharacterized protein</fullName>
    </submittedName>
</protein>
<evidence type="ECO:0000313" key="3">
    <source>
        <dbReference type="Proteomes" id="UP000078335"/>
    </source>
</evidence>
<feature type="compositionally biased region" description="Low complexity" evidence="1">
    <location>
        <begin position="56"/>
        <end position="73"/>
    </location>
</feature>
<gene>
    <name evidence="2" type="ORF">NS263_09505</name>
</gene>
<organism evidence="2 3">
    <name type="scientific">Curtobacterium oceanosedimentum</name>
    <dbReference type="NCBI Taxonomy" id="465820"/>
    <lineage>
        <taxon>Bacteria</taxon>
        <taxon>Bacillati</taxon>
        <taxon>Actinomycetota</taxon>
        <taxon>Actinomycetes</taxon>
        <taxon>Micrococcales</taxon>
        <taxon>Microbacteriaceae</taxon>
        <taxon>Curtobacterium</taxon>
    </lineage>
</organism>